<dbReference type="Proteomes" id="UP000076738">
    <property type="component" value="Unassembled WGS sequence"/>
</dbReference>
<name>A0A167J393_CALVF</name>
<protein>
    <recommendedName>
        <fullName evidence="4">Ubiquitin-like domain-containing protein</fullName>
    </recommendedName>
</protein>
<dbReference type="OrthoDB" id="21589at2759"/>
<organism evidence="2 3">
    <name type="scientific">Calocera viscosa (strain TUFC12733)</name>
    <dbReference type="NCBI Taxonomy" id="1330018"/>
    <lineage>
        <taxon>Eukaryota</taxon>
        <taxon>Fungi</taxon>
        <taxon>Dikarya</taxon>
        <taxon>Basidiomycota</taxon>
        <taxon>Agaricomycotina</taxon>
        <taxon>Dacrymycetes</taxon>
        <taxon>Dacrymycetales</taxon>
        <taxon>Dacrymycetaceae</taxon>
        <taxon>Calocera</taxon>
    </lineage>
</organism>
<keyword evidence="3" id="KW-1185">Reference proteome</keyword>
<feature type="region of interest" description="Disordered" evidence="1">
    <location>
        <begin position="1"/>
        <end position="28"/>
    </location>
</feature>
<dbReference type="STRING" id="1330018.A0A167J393"/>
<dbReference type="AlphaFoldDB" id="A0A167J393"/>
<evidence type="ECO:0000313" key="3">
    <source>
        <dbReference type="Proteomes" id="UP000076738"/>
    </source>
</evidence>
<reference evidence="2 3" key="1">
    <citation type="journal article" date="2016" name="Mol. Biol. Evol.">
        <title>Comparative Genomics of Early-Diverging Mushroom-Forming Fungi Provides Insights into the Origins of Lignocellulose Decay Capabilities.</title>
        <authorList>
            <person name="Nagy L.G."/>
            <person name="Riley R."/>
            <person name="Tritt A."/>
            <person name="Adam C."/>
            <person name="Daum C."/>
            <person name="Floudas D."/>
            <person name="Sun H."/>
            <person name="Yadav J.S."/>
            <person name="Pangilinan J."/>
            <person name="Larsson K.H."/>
            <person name="Matsuura K."/>
            <person name="Barry K."/>
            <person name="Labutti K."/>
            <person name="Kuo R."/>
            <person name="Ohm R.A."/>
            <person name="Bhattacharya S.S."/>
            <person name="Shirouzu T."/>
            <person name="Yoshinaga Y."/>
            <person name="Martin F.M."/>
            <person name="Grigoriev I.V."/>
            <person name="Hibbett D.S."/>
        </authorList>
    </citation>
    <scope>NUCLEOTIDE SEQUENCE [LARGE SCALE GENOMIC DNA]</scope>
    <source>
        <strain evidence="2 3">TUFC12733</strain>
    </source>
</reference>
<gene>
    <name evidence="2" type="ORF">CALVIDRAFT_529626</name>
</gene>
<accession>A0A167J393</accession>
<proteinExistence type="predicted"/>
<sequence length="555" mass="59332">MDAADPGPSVSPSPSLASASTPHTSSAAQTTLTLHLPSHPPLLTSPTLSLPSSAPISLLKLQISRAIQGRPSVGGLRVFAQGRALRDGELLGEVWGKEGHVHIAVHPAAWGGAPPGVKEQPAVAPQAQAFPFPPGYAAPAMSMQGMTTPTTPFTGLPHLPPTAPNANTDPHASARVYYLLLYLAAIAVLTNAPTPRSPYASREQEQQARSAARTYVEMMGVRSGLHAAEGCELPGVGAEGAGEWKTVLIDGLPYLMQVSSIPAQTAQQQAALRTLLSSQPLLHLLSSPLAFPTPTGPLPAPAPGLPANVLRVRFTFHVPPLSLLLSLSFALFRILFFCFLFTRGGSLERKALVVLLAGLWGAWEVNRLIGQHFAGLGVQAAGGGAVPARGAPAAPPPGTRPQAPPRSPMLELFAQSSLPIEDALLFPATFIDPTNPPRRPTALDKLMAHPILSLPAHFALTILPEFSRLRSKALAQRERRVRDFYGPMRRLAQRRREGEQGEMTDEERRAIEWYARLRERERRYVERVLDGALDEIAVMWAAAEGGAEEAAGAVW</sequence>
<evidence type="ECO:0000313" key="2">
    <source>
        <dbReference type="EMBL" id="KZO93202.1"/>
    </source>
</evidence>
<evidence type="ECO:0008006" key="4">
    <source>
        <dbReference type="Google" id="ProtNLM"/>
    </source>
</evidence>
<dbReference type="EMBL" id="KV417303">
    <property type="protein sequence ID" value="KZO93202.1"/>
    <property type="molecule type" value="Genomic_DNA"/>
</dbReference>
<evidence type="ECO:0000256" key="1">
    <source>
        <dbReference type="SAM" id="MobiDB-lite"/>
    </source>
</evidence>